<sequence length="136" mass="14717">MSAALAVQKAIRARLVTSIEISMHVPAANILDRNSRPAPDPSIIIGEDQEVEEGDIARRVVRVYSTLHVWKKEPGLVGVKTIAGAIRAAVRLGNFAETSGFHFGDCRVSSTRFLRDPDGETAHAVVTIETLVSEVD</sequence>
<evidence type="ECO:0008006" key="3">
    <source>
        <dbReference type="Google" id="ProtNLM"/>
    </source>
</evidence>
<dbReference type="OrthoDB" id="7630456at2"/>
<organism evidence="1 2">
    <name type="scientific">Consotaella salsifontis</name>
    <dbReference type="NCBI Taxonomy" id="1365950"/>
    <lineage>
        <taxon>Bacteria</taxon>
        <taxon>Pseudomonadati</taxon>
        <taxon>Pseudomonadota</taxon>
        <taxon>Alphaproteobacteria</taxon>
        <taxon>Hyphomicrobiales</taxon>
        <taxon>Aurantimonadaceae</taxon>
        <taxon>Consotaella</taxon>
    </lineage>
</organism>
<dbReference type="AlphaFoldDB" id="A0A1T4SDN9"/>
<dbReference type="Gene3D" id="3.30.2000.30">
    <property type="match status" value="1"/>
</dbReference>
<dbReference type="RefSeq" id="WP_078709172.1">
    <property type="nucleotide sequence ID" value="NZ_FUXL01000010.1"/>
</dbReference>
<dbReference type="InterPro" id="IPR021508">
    <property type="entry name" value="Gp17-like"/>
</dbReference>
<proteinExistence type="predicted"/>
<dbReference type="Proteomes" id="UP000190135">
    <property type="component" value="Unassembled WGS sequence"/>
</dbReference>
<dbReference type="STRING" id="1365950.SAMN05428963_11066"/>
<reference evidence="1 2" key="1">
    <citation type="submission" date="2017-02" db="EMBL/GenBank/DDBJ databases">
        <authorList>
            <person name="Peterson S.W."/>
        </authorList>
    </citation>
    <scope>NUCLEOTIDE SEQUENCE [LARGE SCALE GENOMIC DNA]</scope>
    <source>
        <strain evidence="1 2">USBA 369</strain>
    </source>
</reference>
<dbReference type="InterPro" id="IPR053745">
    <property type="entry name" value="Viral_Tail_Comp_sf"/>
</dbReference>
<keyword evidence="2" id="KW-1185">Reference proteome</keyword>
<evidence type="ECO:0000313" key="2">
    <source>
        <dbReference type="Proteomes" id="UP000190135"/>
    </source>
</evidence>
<accession>A0A1T4SDN9</accession>
<protein>
    <recommendedName>
        <fullName evidence="3">DUF3168 domain-containing protein</fullName>
    </recommendedName>
</protein>
<evidence type="ECO:0000313" key="1">
    <source>
        <dbReference type="EMBL" id="SKA26342.1"/>
    </source>
</evidence>
<gene>
    <name evidence="1" type="ORF">SAMN05428963_11066</name>
</gene>
<dbReference type="EMBL" id="FUXL01000010">
    <property type="protein sequence ID" value="SKA26342.1"/>
    <property type="molecule type" value="Genomic_DNA"/>
</dbReference>
<dbReference type="Pfam" id="PF11367">
    <property type="entry name" value="Tail_completion_gp17"/>
    <property type="match status" value="1"/>
</dbReference>
<name>A0A1T4SDN9_9HYPH</name>